<evidence type="ECO:0008006" key="3">
    <source>
        <dbReference type="Google" id="ProtNLM"/>
    </source>
</evidence>
<dbReference type="PANTHER" id="PTHR34846">
    <property type="entry name" value="4-CARBOXYMUCONOLACTONE DECARBOXYLASE FAMILY PROTEIN (AFU_ORTHOLOGUE AFUA_6G11590)"/>
    <property type="match status" value="1"/>
</dbReference>
<dbReference type="OMA" id="STYEWTH"/>
<dbReference type="AlphaFoldDB" id="S8A289"/>
<dbReference type="STRING" id="1284197.S8A289"/>
<sequence length="184" mass="21196">MARLPYPDYEDKNFKAAGKPTINVFKLLSYSAGTVDLWTSIGNAHFTKITFSKKQRELIILLSSAKFGSYYEWTHHIPLSTKFGVTHEQREEMKRAAKVKGYFSDTYWKVNPASFDEQEQVILTFLEAVIDAPEVDEEIWQKATEKLSQRQIVELITMQGFYYTLGRVTTALKIDMEGGIKPRL</sequence>
<organism evidence="1 2">
    <name type="scientific">Dactylellina haptotyla (strain CBS 200.50)</name>
    <name type="common">Nematode-trapping fungus</name>
    <name type="synonym">Monacrosporium haptotylum</name>
    <dbReference type="NCBI Taxonomy" id="1284197"/>
    <lineage>
        <taxon>Eukaryota</taxon>
        <taxon>Fungi</taxon>
        <taxon>Dikarya</taxon>
        <taxon>Ascomycota</taxon>
        <taxon>Pezizomycotina</taxon>
        <taxon>Orbiliomycetes</taxon>
        <taxon>Orbiliales</taxon>
        <taxon>Orbiliaceae</taxon>
        <taxon>Dactylellina</taxon>
    </lineage>
</organism>
<dbReference type="eggNOG" id="ENOG502SNP7">
    <property type="taxonomic scope" value="Eukaryota"/>
</dbReference>
<dbReference type="HOGENOM" id="CLU_082760_2_4_1"/>
<dbReference type="OrthoDB" id="2567457at2759"/>
<evidence type="ECO:0000313" key="2">
    <source>
        <dbReference type="Proteomes" id="UP000015100"/>
    </source>
</evidence>
<dbReference type="PANTHER" id="PTHR34846:SF11">
    <property type="entry name" value="4-CARBOXYMUCONOLACTONE DECARBOXYLASE FAMILY PROTEIN (AFU_ORTHOLOGUE AFUA_6G11590)"/>
    <property type="match status" value="1"/>
</dbReference>
<reference evidence="2" key="2">
    <citation type="submission" date="2013-04" db="EMBL/GenBank/DDBJ databases">
        <title>Genomic mechanisms accounting for the adaptation to parasitism in nematode-trapping fungi.</title>
        <authorList>
            <person name="Ahren D.G."/>
        </authorList>
    </citation>
    <scope>NUCLEOTIDE SEQUENCE [LARGE SCALE GENOMIC DNA]</scope>
    <source>
        <strain evidence="2">CBS 200.50</strain>
    </source>
</reference>
<comment type="caution">
    <text evidence="1">The sequence shown here is derived from an EMBL/GenBank/DDBJ whole genome shotgun (WGS) entry which is preliminary data.</text>
</comment>
<accession>S8A289</accession>
<dbReference type="InterPro" id="IPR029032">
    <property type="entry name" value="AhpD-like"/>
</dbReference>
<protein>
    <recommendedName>
        <fullName evidence="3">Carboxymuconolactone decarboxylase-like domain-containing protein</fullName>
    </recommendedName>
</protein>
<dbReference type="SUPFAM" id="SSF69118">
    <property type="entry name" value="AhpD-like"/>
    <property type="match status" value="1"/>
</dbReference>
<name>S8A289_DACHA</name>
<keyword evidence="2" id="KW-1185">Reference proteome</keyword>
<dbReference type="EMBL" id="AQGS01001196">
    <property type="protein sequence ID" value="EPS35286.1"/>
    <property type="molecule type" value="Genomic_DNA"/>
</dbReference>
<dbReference type="Gene3D" id="1.20.1290.10">
    <property type="entry name" value="AhpD-like"/>
    <property type="match status" value="1"/>
</dbReference>
<reference evidence="1 2" key="1">
    <citation type="journal article" date="2013" name="PLoS Genet.">
        <title>Genomic mechanisms accounting for the adaptation to parasitism in nematode-trapping fungi.</title>
        <authorList>
            <person name="Meerupati T."/>
            <person name="Andersson K.M."/>
            <person name="Friman E."/>
            <person name="Kumar D."/>
            <person name="Tunlid A."/>
            <person name="Ahren D."/>
        </authorList>
    </citation>
    <scope>NUCLEOTIDE SEQUENCE [LARGE SCALE GENOMIC DNA]</scope>
    <source>
        <strain evidence="1 2">CBS 200.50</strain>
    </source>
</reference>
<proteinExistence type="predicted"/>
<dbReference type="Proteomes" id="UP000015100">
    <property type="component" value="Unassembled WGS sequence"/>
</dbReference>
<evidence type="ECO:0000313" key="1">
    <source>
        <dbReference type="EMBL" id="EPS35286.1"/>
    </source>
</evidence>
<gene>
    <name evidence="1" type="ORF">H072_11338</name>
</gene>